<evidence type="ECO:0000313" key="4">
    <source>
        <dbReference type="Proteomes" id="UP000183253"/>
    </source>
</evidence>
<keyword evidence="1" id="KW-0732">Signal</keyword>
<proteinExistence type="predicted"/>
<accession>A0A1H4EGT0</accession>
<feature type="chain" id="PRO_5010343566" evidence="1">
    <location>
        <begin position="28"/>
        <end position="577"/>
    </location>
</feature>
<evidence type="ECO:0000313" key="3">
    <source>
        <dbReference type="EMBL" id="SEA83790.1"/>
    </source>
</evidence>
<dbReference type="CDD" id="cd14948">
    <property type="entry name" value="BACON"/>
    <property type="match status" value="2"/>
</dbReference>
<dbReference type="Pfam" id="PF13004">
    <property type="entry name" value="BACON"/>
    <property type="match status" value="2"/>
</dbReference>
<name>A0A1H4EGT0_9BACT</name>
<protein>
    <submittedName>
        <fullName evidence="3">Putative binding domain-containing protein, N-terminal</fullName>
    </submittedName>
</protein>
<dbReference type="InterPro" id="IPR024361">
    <property type="entry name" value="BACON"/>
</dbReference>
<organism evidence="3 4">
    <name type="scientific">Alistipes timonensis JC136</name>
    <dbReference type="NCBI Taxonomy" id="1033731"/>
    <lineage>
        <taxon>Bacteria</taxon>
        <taxon>Pseudomonadati</taxon>
        <taxon>Bacteroidota</taxon>
        <taxon>Bacteroidia</taxon>
        <taxon>Bacteroidales</taxon>
        <taxon>Rikenellaceae</taxon>
        <taxon>Alistipes</taxon>
    </lineage>
</organism>
<gene>
    <name evidence="3" type="ORF">SAMN05444145_10776</name>
</gene>
<evidence type="ECO:0000256" key="1">
    <source>
        <dbReference type="SAM" id="SignalP"/>
    </source>
</evidence>
<dbReference type="RefSeq" id="WP_010265294.1">
    <property type="nucleotide sequence ID" value="NZ_CAEG01000016.1"/>
</dbReference>
<evidence type="ECO:0000259" key="2">
    <source>
        <dbReference type="Pfam" id="PF13004"/>
    </source>
</evidence>
<dbReference type="InterPro" id="IPR013783">
    <property type="entry name" value="Ig-like_fold"/>
</dbReference>
<dbReference type="AlphaFoldDB" id="A0A1H4EGT0"/>
<dbReference type="Proteomes" id="UP000183253">
    <property type="component" value="Unassembled WGS sequence"/>
</dbReference>
<feature type="domain" description="BACON" evidence="2">
    <location>
        <begin position="105"/>
        <end position="164"/>
    </location>
</feature>
<sequence>MKRYNLFRHIMRAAAAMALLIPAAALNSCNDDDEAVGGSYLRIENPMVGSNTKEVTRVPSYSELGCEIAPILASKKFSDSPDSLQAHTVSLISYDIRSNRDWTVVVEGDNAEWLRVNPSADGSGDGRIFLTATNNYSTQARSTTLYIRYADGSYSDASLAVTQAANTPYFITRVNGTDAGQITVKQAAATYEISILSNIDYFYSMEGDFFRLTETGNGLFTLEVDAYPENAQELERTGSIDFKGAGAYASVTGRIVILQTIRPEIAAEGLTNNTISFKAEDKAAVSFTVSANYDWSIEIPEKDDWYTVTPLKGLANESVTVLVTPTENTDDKARNGKFTITTEEKMGEKASLGVTVKQASGSGGSGMTGLDAPVSWLFSAANMANYTDAFVKSNLLPANEGTGYISYTHTYLDQTGIDDPDCARFIGSTGQPYITGAWPGDYWLFQVPVTKFEAGTKVRFSGLTRTSATGQNYWLLEFCDGTGDNDWKPVIATQTATVNGEEITYTHSIPSSNITIDVTVTYTKAIAKGEVRFRMTCVANWKTDGSGALPNPNGGTIRWASSEGANYTDSPRIEVVD</sequence>
<feature type="domain" description="BACON" evidence="2">
    <location>
        <begin position="295"/>
        <end position="359"/>
    </location>
</feature>
<dbReference type="STRING" id="1033731.SAMN05444145_10776"/>
<reference evidence="3 4" key="1">
    <citation type="submission" date="2016-10" db="EMBL/GenBank/DDBJ databases">
        <authorList>
            <person name="de Groot N.N."/>
        </authorList>
    </citation>
    <scope>NUCLEOTIDE SEQUENCE [LARGE SCALE GENOMIC DNA]</scope>
    <source>
        <strain evidence="3 4">DSM 25383</strain>
    </source>
</reference>
<keyword evidence="4" id="KW-1185">Reference proteome</keyword>
<dbReference type="Gene3D" id="2.60.40.10">
    <property type="entry name" value="Immunoglobulins"/>
    <property type="match status" value="2"/>
</dbReference>
<dbReference type="EMBL" id="FNRI01000007">
    <property type="protein sequence ID" value="SEA83790.1"/>
    <property type="molecule type" value="Genomic_DNA"/>
</dbReference>
<feature type="signal peptide" evidence="1">
    <location>
        <begin position="1"/>
        <end position="27"/>
    </location>
</feature>